<comment type="caution">
    <text evidence="8">The sequence shown here is derived from an EMBL/GenBank/DDBJ whole genome shotgun (WGS) entry which is preliminary data.</text>
</comment>
<name>I0YZZ3_COCSC</name>
<organism evidence="8 9">
    <name type="scientific">Coccomyxa subellipsoidea (strain C-169)</name>
    <name type="common">Green microalga</name>
    <dbReference type="NCBI Taxonomy" id="574566"/>
    <lineage>
        <taxon>Eukaryota</taxon>
        <taxon>Viridiplantae</taxon>
        <taxon>Chlorophyta</taxon>
        <taxon>core chlorophytes</taxon>
        <taxon>Trebouxiophyceae</taxon>
        <taxon>Trebouxiophyceae incertae sedis</taxon>
        <taxon>Coccomyxaceae</taxon>
        <taxon>Coccomyxa</taxon>
        <taxon>Coccomyxa subellipsoidea</taxon>
    </lineage>
</organism>
<dbReference type="RefSeq" id="XP_005648506.1">
    <property type="nucleotide sequence ID" value="XM_005648449.1"/>
</dbReference>
<dbReference type="eggNOG" id="KOG2636">
    <property type="taxonomic scope" value="Eukaryota"/>
</dbReference>
<sequence>MASTLLEQTRAAHEECERLQRQIVRDFKSDVKGHREKLAQGHRVRKMLNELQAQSQKLVRIYEDESGARKEEIAALRGEDNTGFRAFYERLNEVRVYHLRYPDLEVVEAVPEEEALKEQVEVPFSGEEVGGRCMDMHTHYHAFVNSKFGRQCDYVEYLVTFGAVDEISRQHRLSKPYREYLEGLLRYLESFHERTQPLGSLEKVYAKLADFEVLWEAGQVPGWADRGQGTAGEDAASVIDVAAFASVEELETLGPERLKEALAALGMKSGGTLRQRAERLFLTRDTPLAQLDRKHFAKGAAPAAVRSADENARISATAHDTALLEAKVKLWAEVLASVIEDTKGYVEKKQASTYEEIVAEQEQKAEEDAAAEDSDEEDDFVYNPLKLPLGWDGKPIPYWLYKLHGLNQEFTCEICGGMSYWGRRAFERHFKEWRHQNGMRALGIPNTKTFFEVTQMKDALELWTSIKEREVGGFKAEAEEEYEDAEGNVYNKRTYEDLKRQGLI</sequence>
<dbReference type="AlphaFoldDB" id="I0YZZ3"/>
<dbReference type="STRING" id="574566.I0YZZ3"/>
<keyword evidence="9" id="KW-1185">Reference proteome</keyword>
<evidence type="ECO:0000313" key="8">
    <source>
        <dbReference type="EMBL" id="EIE23962.1"/>
    </source>
</evidence>
<evidence type="ECO:0000256" key="4">
    <source>
        <dbReference type="ARBA" id="ARBA00023242"/>
    </source>
</evidence>
<accession>I0YZZ3</accession>
<dbReference type="GO" id="GO:0000398">
    <property type="term" value="P:mRNA splicing, via spliceosome"/>
    <property type="evidence" value="ECO:0007669"/>
    <property type="project" value="InterPro"/>
</dbReference>
<evidence type="ECO:0000259" key="7">
    <source>
        <dbReference type="Pfam" id="PF16837"/>
    </source>
</evidence>
<evidence type="ECO:0000259" key="6">
    <source>
        <dbReference type="Pfam" id="PF13297"/>
    </source>
</evidence>
<dbReference type="Proteomes" id="UP000007264">
    <property type="component" value="Unassembled WGS sequence"/>
</dbReference>
<keyword evidence="3" id="KW-0508">mRNA splicing</keyword>
<evidence type="ECO:0000256" key="2">
    <source>
        <dbReference type="ARBA" id="ARBA00022664"/>
    </source>
</evidence>
<dbReference type="InterPro" id="IPR025086">
    <property type="entry name" value="SDE2/SF3A3_SAP"/>
</dbReference>
<feature type="domain" description="Splicing factor SF3a60 /Prp9 subunit C-terminal" evidence="5">
    <location>
        <begin position="386"/>
        <end position="504"/>
    </location>
</feature>
<dbReference type="InterPro" id="IPR031774">
    <property type="entry name" value="SF3A3_dom"/>
</dbReference>
<keyword evidence="2" id="KW-0507">mRNA processing</keyword>
<keyword evidence="4" id="KW-0539">Nucleus</keyword>
<protein>
    <submittedName>
        <fullName evidence="8">Splicing factor 3A subunit 3</fullName>
    </submittedName>
</protein>
<dbReference type="EMBL" id="AGSI01000006">
    <property type="protein sequence ID" value="EIE23962.1"/>
    <property type="molecule type" value="Genomic_DNA"/>
</dbReference>
<dbReference type="Pfam" id="PF13297">
    <property type="entry name" value="SDE2_2C"/>
    <property type="match status" value="1"/>
</dbReference>
<feature type="domain" description="SDE2/SF3A3 SAP" evidence="6">
    <location>
        <begin position="218"/>
        <end position="298"/>
    </location>
</feature>
<dbReference type="Pfam" id="PF16837">
    <property type="entry name" value="SF3A3"/>
    <property type="match status" value="1"/>
</dbReference>
<evidence type="ECO:0000256" key="1">
    <source>
        <dbReference type="ARBA" id="ARBA00004123"/>
    </source>
</evidence>
<dbReference type="Pfam" id="PF11931">
    <property type="entry name" value="SF3a60_Prp9_C"/>
    <property type="match status" value="1"/>
</dbReference>
<dbReference type="OrthoDB" id="2160351at2759"/>
<evidence type="ECO:0000259" key="5">
    <source>
        <dbReference type="Pfam" id="PF11931"/>
    </source>
</evidence>
<dbReference type="InterPro" id="IPR024598">
    <property type="entry name" value="SF3a60/Prp9_C"/>
</dbReference>
<proteinExistence type="predicted"/>
<reference evidence="8 9" key="1">
    <citation type="journal article" date="2012" name="Genome Biol.">
        <title>The genome of the polar eukaryotic microalga coccomyxa subellipsoidea reveals traits of cold adaptation.</title>
        <authorList>
            <person name="Blanc G."/>
            <person name="Agarkova I."/>
            <person name="Grimwood J."/>
            <person name="Kuo A."/>
            <person name="Brueggeman A."/>
            <person name="Dunigan D."/>
            <person name="Gurnon J."/>
            <person name="Ladunga I."/>
            <person name="Lindquist E."/>
            <person name="Lucas S."/>
            <person name="Pangilinan J."/>
            <person name="Proschold T."/>
            <person name="Salamov A."/>
            <person name="Schmutz J."/>
            <person name="Weeks D."/>
            <person name="Yamada T."/>
            <person name="Claverie J.M."/>
            <person name="Grigoriev I."/>
            <person name="Van Etten J."/>
            <person name="Lomsadze A."/>
            <person name="Borodovsky M."/>
        </authorList>
    </citation>
    <scope>NUCLEOTIDE SEQUENCE [LARGE SCALE GENOMIC DNA]</scope>
    <source>
        <strain evidence="8 9">C-169</strain>
    </source>
</reference>
<dbReference type="PANTHER" id="PTHR12786">
    <property type="entry name" value="SPLICING FACTOR SF3A-RELATED"/>
    <property type="match status" value="1"/>
</dbReference>
<dbReference type="GO" id="GO:0005681">
    <property type="term" value="C:spliceosomal complex"/>
    <property type="evidence" value="ECO:0007669"/>
    <property type="project" value="InterPro"/>
</dbReference>
<feature type="domain" description="SF3A3" evidence="7">
    <location>
        <begin position="124"/>
        <end position="172"/>
    </location>
</feature>
<comment type="subcellular location">
    <subcellularLocation>
        <location evidence="1">Nucleus</location>
    </subcellularLocation>
</comment>
<dbReference type="GeneID" id="17041960"/>
<evidence type="ECO:0000256" key="3">
    <source>
        <dbReference type="ARBA" id="ARBA00023187"/>
    </source>
</evidence>
<dbReference type="InterPro" id="IPR051421">
    <property type="entry name" value="RNA_Proc_DNA_Dmg_Regulator"/>
</dbReference>
<gene>
    <name evidence="8" type="ORF">COCSUDRAFT_53168</name>
</gene>
<evidence type="ECO:0000313" key="9">
    <source>
        <dbReference type="Proteomes" id="UP000007264"/>
    </source>
</evidence>
<dbReference type="PANTHER" id="PTHR12786:SF2">
    <property type="entry name" value="SPLICING FACTOR 3A SUBUNIT 3"/>
    <property type="match status" value="1"/>
</dbReference>
<dbReference type="KEGG" id="csl:COCSUDRAFT_53168"/>
<dbReference type="GO" id="GO:0003723">
    <property type="term" value="F:RNA binding"/>
    <property type="evidence" value="ECO:0007669"/>
    <property type="project" value="InterPro"/>
</dbReference>